<gene>
    <name evidence="2" type="ORF">BCR41DRAFT_90607</name>
</gene>
<protein>
    <submittedName>
        <fullName evidence="2">Uncharacterized protein</fullName>
    </submittedName>
</protein>
<dbReference type="RefSeq" id="XP_021880674.1">
    <property type="nucleotide sequence ID" value="XM_022031081.1"/>
</dbReference>
<sequence>MSQLNTSSALPSSDIPSSQILINVPPESPVNRKRTEGESQDVSSNSADHHPSQKIPEYVDGSSESSFPPFKKPKPSLPLSQANLTAYRSSQDMADDPFSPQTSPVLEPTSPSTSISSVNTRSHKRPPPTNSGVTGIKGIPIVPFLTRSRTLEEIKPSIQSSITESSETAIESLSLGSRASEAITKPVGVERTMGVITTSRQSSPSLAFLDTKSREPTPMHMEEENSQQCDVNHTSSQNYRHIRSLTGSMSASEEIEGSLDAQMLGGYPDSASEYDEEADNDYEPGADTTIDEDFARVDTSESEDDDSFSNIDLKNIEPSINDKLFEDVPYHDVDPLCLDRLTEEEKMQIMDEARKFGIAYIIQEYIMTGVHTVKKLLLMTTPEEVRDVWCSCTISMPWCF</sequence>
<feature type="compositionally biased region" description="Polar residues" evidence="1">
    <location>
        <begin position="99"/>
        <end position="120"/>
    </location>
</feature>
<dbReference type="AlphaFoldDB" id="A0A1Y2GN19"/>
<dbReference type="EMBL" id="MCFF01000022">
    <property type="protein sequence ID" value="ORZ13890.1"/>
    <property type="molecule type" value="Genomic_DNA"/>
</dbReference>
<reference evidence="2 3" key="1">
    <citation type="submission" date="2016-07" db="EMBL/GenBank/DDBJ databases">
        <title>Pervasive Adenine N6-methylation of Active Genes in Fungi.</title>
        <authorList>
            <consortium name="DOE Joint Genome Institute"/>
            <person name="Mondo S.J."/>
            <person name="Dannebaum R.O."/>
            <person name="Kuo R.C."/>
            <person name="Labutti K."/>
            <person name="Haridas S."/>
            <person name="Kuo A."/>
            <person name="Salamov A."/>
            <person name="Ahrendt S.R."/>
            <person name="Lipzen A."/>
            <person name="Sullivan W."/>
            <person name="Andreopoulos W.B."/>
            <person name="Clum A."/>
            <person name="Lindquist E."/>
            <person name="Daum C."/>
            <person name="Ramamoorthy G.K."/>
            <person name="Gryganskyi A."/>
            <person name="Culley D."/>
            <person name="Magnuson J.K."/>
            <person name="James T.Y."/>
            <person name="O'Malley M.A."/>
            <person name="Stajich J.E."/>
            <person name="Spatafora J.W."/>
            <person name="Visel A."/>
            <person name="Grigoriev I.V."/>
        </authorList>
    </citation>
    <scope>NUCLEOTIDE SEQUENCE [LARGE SCALE GENOMIC DNA]</scope>
    <source>
        <strain evidence="2 3">NRRL 3116</strain>
    </source>
</reference>
<feature type="region of interest" description="Disordered" evidence="1">
    <location>
        <begin position="261"/>
        <end position="290"/>
    </location>
</feature>
<evidence type="ECO:0000256" key="1">
    <source>
        <dbReference type="SAM" id="MobiDB-lite"/>
    </source>
</evidence>
<proteinExistence type="predicted"/>
<evidence type="ECO:0000313" key="3">
    <source>
        <dbReference type="Proteomes" id="UP000193648"/>
    </source>
</evidence>
<accession>A0A1Y2GN19</accession>
<feature type="compositionally biased region" description="Acidic residues" evidence="1">
    <location>
        <begin position="272"/>
        <end position="290"/>
    </location>
</feature>
<feature type="region of interest" description="Disordered" evidence="1">
    <location>
        <begin position="1"/>
        <end position="137"/>
    </location>
</feature>
<dbReference type="OrthoDB" id="10630679at2759"/>
<dbReference type="GeneID" id="33572922"/>
<name>A0A1Y2GN19_9FUNG</name>
<feature type="compositionally biased region" description="Low complexity" evidence="1">
    <location>
        <begin position="7"/>
        <end position="18"/>
    </location>
</feature>
<comment type="caution">
    <text evidence="2">The sequence shown here is derived from an EMBL/GenBank/DDBJ whole genome shotgun (WGS) entry which is preliminary data.</text>
</comment>
<organism evidence="2 3">
    <name type="scientific">Lobosporangium transversale</name>
    <dbReference type="NCBI Taxonomy" id="64571"/>
    <lineage>
        <taxon>Eukaryota</taxon>
        <taxon>Fungi</taxon>
        <taxon>Fungi incertae sedis</taxon>
        <taxon>Mucoromycota</taxon>
        <taxon>Mortierellomycotina</taxon>
        <taxon>Mortierellomycetes</taxon>
        <taxon>Mortierellales</taxon>
        <taxon>Mortierellaceae</taxon>
        <taxon>Lobosporangium</taxon>
    </lineage>
</organism>
<dbReference type="Proteomes" id="UP000193648">
    <property type="component" value="Unassembled WGS sequence"/>
</dbReference>
<feature type="compositionally biased region" description="Polar residues" evidence="1">
    <location>
        <begin position="81"/>
        <end position="92"/>
    </location>
</feature>
<keyword evidence="3" id="KW-1185">Reference proteome</keyword>
<dbReference type="InParanoid" id="A0A1Y2GN19"/>
<evidence type="ECO:0000313" key="2">
    <source>
        <dbReference type="EMBL" id="ORZ13890.1"/>
    </source>
</evidence>